<evidence type="ECO:0008006" key="3">
    <source>
        <dbReference type="Google" id="ProtNLM"/>
    </source>
</evidence>
<dbReference type="GO" id="GO:0008237">
    <property type="term" value="F:metallopeptidase activity"/>
    <property type="evidence" value="ECO:0007669"/>
    <property type="project" value="InterPro"/>
</dbReference>
<gene>
    <name evidence="1" type="ORF">EQG79_30705</name>
</gene>
<reference evidence="1 2" key="1">
    <citation type="submission" date="2019-01" db="EMBL/GenBank/DDBJ databases">
        <title>Spirosoma flava sp. nov., a propanil-degrading bacterium isolated from herbicide-contaminated soil.</title>
        <authorList>
            <person name="Zhang L."/>
            <person name="Jiang J.-D."/>
        </authorList>
    </citation>
    <scope>NUCLEOTIDE SEQUENCE [LARGE SCALE GENOMIC DNA]</scope>
    <source>
        <strain evidence="1 2">TY50</strain>
    </source>
</reference>
<dbReference type="EMBL" id="SBLB01000020">
    <property type="protein sequence ID" value="RYC66227.1"/>
    <property type="molecule type" value="Genomic_DNA"/>
</dbReference>
<dbReference type="Proteomes" id="UP000290407">
    <property type="component" value="Unassembled WGS sequence"/>
</dbReference>
<dbReference type="SUPFAM" id="SSF55486">
    <property type="entry name" value="Metalloproteases ('zincins'), catalytic domain"/>
    <property type="match status" value="1"/>
</dbReference>
<evidence type="ECO:0000313" key="2">
    <source>
        <dbReference type="Proteomes" id="UP000290407"/>
    </source>
</evidence>
<keyword evidence="2" id="KW-1185">Reference proteome</keyword>
<dbReference type="AlphaFoldDB" id="A0A4Q2UBE0"/>
<dbReference type="InterPro" id="IPR024653">
    <property type="entry name" value="Peptidase_M10/M27/M57"/>
</dbReference>
<proteinExistence type="predicted"/>
<protein>
    <recommendedName>
        <fullName evidence="3">Peptidase metallopeptidase domain-containing protein</fullName>
    </recommendedName>
</protein>
<dbReference type="Gene3D" id="3.40.390.10">
    <property type="entry name" value="Collagenase (Catalytic Domain)"/>
    <property type="match status" value="1"/>
</dbReference>
<comment type="caution">
    <text evidence="1">The sequence shown here is derived from an EMBL/GenBank/DDBJ whole genome shotgun (WGS) entry which is preliminary data.</text>
</comment>
<name>A0A4Q2UBE0_9BACT</name>
<evidence type="ECO:0000313" key="1">
    <source>
        <dbReference type="EMBL" id="RYC66227.1"/>
    </source>
</evidence>
<dbReference type="InterPro" id="IPR024079">
    <property type="entry name" value="MetalloPept_cat_dom_sf"/>
</dbReference>
<dbReference type="Pfam" id="PF12388">
    <property type="entry name" value="Peptidase_M57"/>
    <property type="match status" value="1"/>
</dbReference>
<sequence length="420" mass="45714">MAQLAPGQTRCYSGLPAEPLFHYSPSSPTIMQPSLPANWSLTGLVLASLLLLNNACQPVTDALTPQAGQVDNSPAVRAYIRSLGCPDSLIHDAGDHFIADGDLLFPKDMAVPGNGAQEEQTYRPGFSIHNGAIQRNIKVGVADVTLKNIPGIEALVRKAIANWSQSPLDNITLTYWANPLTANITIGSNDFDVPIVGVGKYIHELPPTNGNPPKTIVISTKKFNELLPSTKLGYLTHALGHALGFAHTDWRAGEAPVVRIMGSPAVDNASIMNRIPTATAPSGADINALRVFYPATVYNIKVNVVNKPNAQKAFSISLNGPVHHIKGFLFRYYINHKIISNGTLAYNPTYGTVEQGYSYAPKPAPAANQYTLETRQIQTYGSDITYKQTWYLQFNVRIRYADGTLGPWLAQDQKFTGEFK</sequence>
<organism evidence="1 2">
    <name type="scientific">Spirosoma sordidisoli</name>
    <dbReference type="NCBI Taxonomy" id="2502893"/>
    <lineage>
        <taxon>Bacteria</taxon>
        <taxon>Pseudomonadati</taxon>
        <taxon>Bacteroidota</taxon>
        <taxon>Cytophagia</taxon>
        <taxon>Cytophagales</taxon>
        <taxon>Cytophagaceae</taxon>
        <taxon>Spirosoma</taxon>
    </lineage>
</organism>
<accession>A0A4Q2UBE0</accession>